<feature type="domain" description="T-SNARE coiled-coil homology" evidence="2">
    <location>
        <begin position="254"/>
        <end position="316"/>
    </location>
</feature>
<comment type="caution">
    <text evidence="3">The sequence shown here is derived from an EMBL/GenBank/DDBJ whole genome shotgun (WGS) entry which is preliminary data.</text>
</comment>
<evidence type="ECO:0000313" key="3">
    <source>
        <dbReference type="EMBL" id="HGB25800.1"/>
    </source>
</evidence>
<accession>A0A7C3WLC5</accession>
<feature type="coiled-coil region" evidence="1">
    <location>
        <begin position="306"/>
        <end position="333"/>
    </location>
</feature>
<gene>
    <name evidence="3" type="ORF">ENV88_07270</name>
</gene>
<dbReference type="PROSITE" id="PS50192">
    <property type="entry name" value="T_SNARE"/>
    <property type="match status" value="1"/>
</dbReference>
<dbReference type="InterPro" id="IPR000727">
    <property type="entry name" value="T_SNARE_dom"/>
</dbReference>
<keyword evidence="1" id="KW-0175">Coiled coil</keyword>
<dbReference type="EMBL" id="DTIB01000125">
    <property type="protein sequence ID" value="HGB25800.1"/>
    <property type="molecule type" value="Genomic_DNA"/>
</dbReference>
<protein>
    <recommendedName>
        <fullName evidence="2">t-SNARE coiled-coil homology domain-containing protein</fullName>
    </recommendedName>
</protein>
<dbReference type="SUPFAM" id="SSF58104">
    <property type="entry name" value="Methyl-accepting chemotaxis protein (MCP) signaling domain"/>
    <property type="match status" value="1"/>
</dbReference>
<name>A0A7C3WLC5_THEPE</name>
<dbReference type="AlphaFoldDB" id="A0A7C3WLC5"/>
<organism evidence="3">
    <name type="scientific">Thermofilum pendens</name>
    <dbReference type="NCBI Taxonomy" id="2269"/>
    <lineage>
        <taxon>Archaea</taxon>
        <taxon>Thermoproteota</taxon>
        <taxon>Thermoprotei</taxon>
        <taxon>Thermofilales</taxon>
        <taxon>Thermofilaceae</taxon>
        <taxon>Thermofilum</taxon>
    </lineage>
</organism>
<reference evidence="3" key="1">
    <citation type="journal article" date="2020" name="mSystems">
        <title>Genome- and Community-Level Interaction Insights into Carbon Utilization and Element Cycling Functions of Hydrothermarchaeota in Hydrothermal Sediment.</title>
        <authorList>
            <person name="Zhou Z."/>
            <person name="Liu Y."/>
            <person name="Xu W."/>
            <person name="Pan J."/>
            <person name="Luo Z.H."/>
            <person name="Li M."/>
        </authorList>
    </citation>
    <scope>NUCLEOTIDE SEQUENCE [LARGE SCALE GENOMIC DNA]</scope>
    <source>
        <strain evidence="3">SpSt-8</strain>
    </source>
</reference>
<proteinExistence type="predicted"/>
<sequence length="578" mass="63253">MRRALALALSLSLVLSWLGAGIAQPITVRKSVLRTTTLSPGSEAKTSITVTLFFDTEATVSFTDSLAYALCGEVVATTPPSYVACPQGVLRVSWIGYNASPGEALRYTVEGLSLLSVDVQLFTEKEPLNLECEDSYCRAVALGARQVNYTLHLSLSDALPKGVQLPVSVSWSVDPTYLYPLAFSESPQSLRESGTEISFQWTVFVNSSHTFSVVFEIRGENPWGEVVLPPPVLTASLDPRLQLSLMERYRSFVLATLERNVGNLTEFKSNVTSLRDLLYNLSRGFEEQSRLLESAAGLAESAADSMRAAAAQLNTATQALDETENRIRAELDRATVLLGEVRSLFEAALNNTGRLEELLRALNSTLPKGMDSEELLTQAEQLLEELSRELASYQELLQRYTAMKEQLKGAREHLIYAASQLSLLASTLRTAADGMRELSRGLKRAADLVDSFLARMTSLIDSSPYPEGLLEFNKTISSQLVEPVGSSQLRSELMSDAIYVSLPLIKLKRSEPQVASLPVSPVDMQQHTTLLLLPLVASTLLAFSVARRSSRRSRSAALVGEIRLLRERLARLEGGGSG</sequence>
<feature type="coiled-coil region" evidence="1">
    <location>
        <begin position="369"/>
        <end position="413"/>
    </location>
</feature>
<evidence type="ECO:0000256" key="1">
    <source>
        <dbReference type="SAM" id="Coils"/>
    </source>
</evidence>
<evidence type="ECO:0000259" key="2">
    <source>
        <dbReference type="PROSITE" id="PS50192"/>
    </source>
</evidence>